<proteinExistence type="predicted"/>
<dbReference type="PROSITE" id="PS50142">
    <property type="entry name" value="RNASE_3_2"/>
    <property type="match status" value="2"/>
</dbReference>
<evidence type="ECO:0000256" key="6">
    <source>
        <dbReference type="SAM" id="MobiDB-lite"/>
    </source>
</evidence>
<sequence>MLPSSSNKRPRTSSSVDEQQPPHKKHRDEQGAEHIESTGHDTSILVDGTTGKQLRPQDAEGVIRAFFDKIGMEHPIFTTDWTRGGFLTKATFAQDGPFRKTVTGKTCCTKESAREAVCFQLCRKLFKRGLLDHTLFPRHPPSSPPASTSGSSKTAAAVHQFPKKAAFFWTHLLGSRPKRLYPSIVSVHGGTGSSHASFAFLTKRALPPLPSFTIFEDGHRATVSLTPGAPFKLDEQQLSHLHGYTTRVFRSVTNKPFSVPVDVLSYLVAPLSGTPEQASRLTLPNVFKHIAWDSLEFASQQWKIPLLSDDGTLSSIDEETVIQDRAVEFTNRFYLRKVRRDICPKSKMIDNDEEEFTTYLERCKARVRNFPGLRDEEQPMLEVDPVPGMYNNFNPHYSVQPPRMRPKFLIPELCHKFVIPASLFRTFLLLPSIIFRVDQLLVMTELNDCLFDNKLSAQELLLATTPVSAHGDFDYERLEFLGDASLKFMSSTYCYLNMPQAKESALHDARQKIISNRALYHAGVQAGMPTYIQSKPFIPKIWQPDIPLPRAGEQGEEETAGGGRQGKRKKQKESRSIQWLGEKTVADVVEALVAVAYLSGGNDAALRAAKALSVPLPDVNIWSDFRSLRVAADDCFKSIIPASSLRAVEKLIGKPFTQPGILAQAFTHPSKHSKEIQTYEQLEFLGDATLDFLASRYVYVAYPNLAPGGMTMLKAAMVSNQTLATICVMNGLHRHLMHSSNDLARSIEAFETQLKVSREKEQAKARAENRPCTQYWLELAPCKPLSDVLEAILGAIYVDDGFEMNGSEAFFSRVFKPFYEEHITLQSLSHHPGKTLYDLFSRIGCREHKVVKDVVEEGVRCDVIVHGVILATATDSSSSLVVRRAAAEALDALQGDPGFIPQTCNCKTSEGNKKQLPKAQLGYEDA</sequence>
<dbReference type="GO" id="GO:0005524">
    <property type="term" value="F:ATP binding"/>
    <property type="evidence" value="ECO:0007669"/>
    <property type="project" value="UniProtKB-KW"/>
</dbReference>
<evidence type="ECO:0000256" key="3">
    <source>
        <dbReference type="ARBA" id="ARBA00022801"/>
    </source>
</evidence>
<evidence type="ECO:0000256" key="1">
    <source>
        <dbReference type="ARBA" id="ARBA00022737"/>
    </source>
</evidence>
<dbReference type="InterPro" id="IPR000999">
    <property type="entry name" value="RNase_III_dom"/>
</dbReference>
<evidence type="ECO:0000256" key="4">
    <source>
        <dbReference type="ARBA" id="ARBA00022806"/>
    </source>
</evidence>
<dbReference type="Gene3D" id="1.10.1520.10">
    <property type="entry name" value="Ribonuclease III domain"/>
    <property type="match status" value="2"/>
</dbReference>
<evidence type="ECO:0000256" key="5">
    <source>
        <dbReference type="ARBA" id="ARBA00022840"/>
    </source>
</evidence>
<dbReference type="PANTHER" id="PTHR14950:SF37">
    <property type="entry name" value="ENDORIBONUCLEASE DICER"/>
    <property type="match status" value="1"/>
</dbReference>
<keyword evidence="1" id="KW-0677">Repeat</keyword>
<feature type="compositionally biased region" description="Basic and acidic residues" evidence="6">
    <location>
        <begin position="27"/>
        <end position="39"/>
    </location>
</feature>
<feature type="domain" description="RNase III" evidence="7">
    <location>
        <begin position="645"/>
        <end position="801"/>
    </location>
</feature>
<feature type="compositionally biased region" description="Low complexity" evidence="6">
    <location>
        <begin position="1"/>
        <end position="15"/>
    </location>
</feature>
<dbReference type="PANTHER" id="PTHR14950">
    <property type="entry name" value="DICER-RELATED"/>
    <property type="match status" value="1"/>
</dbReference>
<dbReference type="GO" id="GO:0006396">
    <property type="term" value="P:RNA processing"/>
    <property type="evidence" value="ECO:0007669"/>
    <property type="project" value="InterPro"/>
</dbReference>
<dbReference type="Pfam" id="PF00636">
    <property type="entry name" value="Ribonuclease_3"/>
    <property type="match status" value="2"/>
</dbReference>
<evidence type="ECO:0000313" key="9">
    <source>
        <dbReference type="Proteomes" id="UP000813824"/>
    </source>
</evidence>
<keyword evidence="4" id="KW-0347">Helicase</keyword>
<dbReference type="Gene3D" id="2.170.260.10">
    <property type="entry name" value="paz domain"/>
    <property type="match status" value="1"/>
</dbReference>
<reference evidence="8" key="1">
    <citation type="journal article" date="2021" name="New Phytol.">
        <title>Evolutionary innovations through gain and loss of genes in the ectomycorrhizal Boletales.</title>
        <authorList>
            <person name="Wu G."/>
            <person name="Miyauchi S."/>
            <person name="Morin E."/>
            <person name="Kuo A."/>
            <person name="Drula E."/>
            <person name="Varga T."/>
            <person name="Kohler A."/>
            <person name="Feng B."/>
            <person name="Cao Y."/>
            <person name="Lipzen A."/>
            <person name="Daum C."/>
            <person name="Hundley H."/>
            <person name="Pangilinan J."/>
            <person name="Johnson J."/>
            <person name="Barry K."/>
            <person name="LaButti K."/>
            <person name="Ng V."/>
            <person name="Ahrendt S."/>
            <person name="Min B."/>
            <person name="Choi I.G."/>
            <person name="Park H."/>
            <person name="Plett J.M."/>
            <person name="Magnuson J."/>
            <person name="Spatafora J.W."/>
            <person name="Nagy L.G."/>
            <person name="Henrissat B."/>
            <person name="Grigoriev I.V."/>
            <person name="Yang Z.L."/>
            <person name="Xu J."/>
            <person name="Martin F.M."/>
        </authorList>
    </citation>
    <scope>NUCLEOTIDE SEQUENCE</scope>
    <source>
        <strain evidence="8">KKN 215</strain>
    </source>
</reference>
<comment type="caution">
    <text evidence="8">The sequence shown here is derived from an EMBL/GenBank/DDBJ whole genome shotgun (WGS) entry which is preliminary data.</text>
</comment>
<dbReference type="PROSITE" id="PS00517">
    <property type="entry name" value="RNASE_3_1"/>
    <property type="match status" value="2"/>
</dbReference>
<gene>
    <name evidence="8" type="ORF">BXZ70DRAFT_1004461</name>
</gene>
<keyword evidence="9" id="KW-1185">Reference proteome</keyword>
<dbReference type="InterPro" id="IPR005034">
    <property type="entry name" value="Dicer_dimerisation"/>
</dbReference>
<keyword evidence="3" id="KW-0378">Hydrolase</keyword>
<accession>A0A8K0XUG4</accession>
<dbReference type="Gene3D" id="3.30.160.380">
    <property type="entry name" value="Dicer dimerisation domain"/>
    <property type="match status" value="1"/>
</dbReference>
<organism evidence="8 9">
    <name type="scientific">Cristinia sonorae</name>
    <dbReference type="NCBI Taxonomy" id="1940300"/>
    <lineage>
        <taxon>Eukaryota</taxon>
        <taxon>Fungi</taxon>
        <taxon>Dikarya</taxon>
        <taxon>Basidiomycota</taxon>
        <taxon>Agaricomycotina</taxon>
        <taxon>Agaricomycetes</taxon>
        <taxon>Agaricomycetidae</taxon>
        <taxon>Agaricales</taxon>
        <taxon>Pleurotineae</taxon>
        <taxon>Stephanosporaceae</taxon>
        <taxon>Cristinia</taxon>
    </lineage>
</organism>
<dbReference type="Proteomes" id="UP000813824">
    <property type="component" value="Unassembled WGS sequence"/>
</dbReference>
<keyword evidence="5" id="KW-0067">ATP-binding</keyword>
<dbReference type="SUPFAM" id="SSF69065">
    <property type="entry name" value="RNase III domain-like"/>
    <property type="match status" value="2"/>
</dbReference>
<dbReference type="Pfam" id="PF03368">
    <property type="entry name" value="Dicer_dimer"/>
    <property type="match status" value="1"/>
</dbReference>
<feature type="region of interest" description="Disordered" evidence="6">
    <location>
        <begin position="1"/>
        <end position="56"/>
    </location>
</feature>
<dbReference type="SMART" id="SM00535">
    <property type="entry name" value="RIBOc"/>
    <property type="match status" value="2"/>
</dbReference>
<dbReference type="AlphaFoldDB" id="A0A8K0XUG4"/>
<evidence type="ECO:0000313" key="8">
    <source>
        <dbReference type="EMBL" id="KAH8106181.1"/>
    </source>
</evidence>
<feature type="domain" description="RNase III" evidence="7">
    <location>
        <begin position="453"/>
        <end position="601"/>
    </location>
</feature>
<dbReference type="CDD" id="cd00593">
    <property type="entry name" value="RIBOc"/>
    <property type="match status" value="2"/>
</dbReference>
<dbReference type="InterPro" id="IPR038248">
    <property type="entry name" value="Dicer_dimer_sf"/>
</dbReference>
<evidence type="ECO:0000259" key="7">
    <source>
        <dbReference type="PROSITE" id="PS50142"/>
    </source>
</evidence>
<dbReference type="GO" id="GO:0004386">
    <property type="term" value="F:helicase activity"/>
    <property type="evidence" value="ECO:0007669"/>
    <property type="project" value="UniProtKB-KW"/>
</dbReference>
<evidence type="ECO:0000256" key="2">
    <source>
        <dbReference type="ARBA" id="ARBA00022741"/>
    </source>
</evidence>
<keyword evidence="2" id="KW-0547">Nucleotide-binding</keyword>
<feature type="region of interest" description="Disordered" evidence="6">
    <location>
        <begin position="548"/>
        <end position="576"/>
    </location>
</feature>
<dbReference type="InterPro" id="IPR036389">
    <property type="entry name" value="RNase_III_sf"/>
</dbReference>
<name>A0A8K0XUG4_9AGAR</name>
<dbReference type="OrthoDB" id="416741at2759"/>
<dbReference type="GO" id="GO:0004525">
    <property type="term" value="F:ribonuclease III activity"/>
    <property type="evidence" value="ECO:0007669"/>
    <property type="project" value="InterPro"/>
</dbReference>
<dbReference type="EMBL" id="JAEVFJ010000003">
    <property type="protein sequence ID" value="KAH8106181.1"/>
    <property type="molecule type" value="Genomic_DNA"/>
</dbReference>
<protein>
    <recommendedName>
        <fullName evidence="7">RNase III domain-containing protein</fullName>
    </recommendedName>
</protein>